<evidence type="ECO:0000313" key="1">
    <source>
        <dbReference type="EMBL" id="OTI63102.1"/>
    </source>
</evidence>
<dbReference type="EMBL" id="NFFZ01000004">
    <property type="protein sequence ID" value="OTI63102.1"/>
    <property type="molecule type" value="Genomic_DNA"/>
</dbReference>
<reference evidence="2" key="1">
    <citation type="submission" date="2017-05" db="EMBL/GenBank/DDBJ databases">
        <authorList>
            <person name="Giani T."/>
            <person name="Arena F."/>
            <person name="Pollini S."/>
            <person name="Di Pilato V."/>
            <person name="D'Andrea M.M."/>
            <person name="Henrici De Angelis L."/>
            <person name="Bassetti M."/>
            <person name="Rossolini G.M."/>
        </authorList>
    </citation>
    <scope>NUCLEOTIDE SEQUENCE [LARGE SCALE GENOMIC DNA]</scope>
    <source>
        <strain evidence="2">S567_C10_BS</strain>
    </source>
</reference>
<dbReference type="RefSeq" id="WP_065327637.1">
    <property type="nucleotide sequence ID" value="NZ_NFFZ01000004.1"/>
</dbReference>
<comment type="caution">
    <text evidence="1">The sequence shown here is derived from an EMBL/GenBank/DDBJ whole genome shotgun (WGS) entry which is preliminary data.</text>
</comment>
<protein>
    <submittedName>
        <fullName evidence="1">Uncharacterized protein</fullName>
    </submittedName>
</protein>
<accession>A0A241XRH4</accession>
<evidence type="ECO:0000313" key="2">
    <source>
        <dbReference type="Proteomes" id="UP000194857"/>
    </source>
</evidence>
<name>A0A241XRH4_PSEAI</name>
<gene>
    <name evidence="1" type="ORF">CAZ10_09695</name>
</gene>
<organism evidence="1 2">
    <name type="scientific">Pseudomonas aeruginosa</name>
    <dbReference type="NCBI Taxonomy" id="287"/>
    <lineage>
        <taxon>Bacteria</taxon>
        <taxon>Pseudomonadati</taxon>
        <taxon>Pseudomonadota</taxon>
        <taxon>Gammaproteobacteria</taxon>
        <taxon>Pseudomonadales</taxon>
        <taxon>Pseudomonadaceae</taxon>
        <taxon>Pseudomonas</taxon>
    </lineage>
</organism>
<dbReference type="AlphaFoldDB" id="A0A241XRH4"/>
<sequence>MPAQISYVDVGSGDWQWAETYVYAMATYTVACPADRRIQVGMGIMAFGEPRGEKIRFSGEKEITVIGAGALYFRVDDGLGPCKVGFVQGKATLIGSHWDF</sequence>
<proteinExistence type="predicted"/>
<dbReference type="Proteomes" id="UP000194857">
    <property type="component" value="Unassembled WGS sequence"/>
</dbReference>